<sequence>MGLNNIREKKSHEIRIIVAAAGIAVFFAILFTVVTGRSQNFDDSVRFFFYDMRSEWLTWAAKIITYMGNWHSIVILCIILLIIKPLRMTYGVPVSLGAVFVTLMNKIIKTAVQRPRPDEIFRLIDEGGFSFSSGHSITSMFVFGMLIYLVRNNVKKGMTANILTVILFIPTIFIGLSRIYLGVHYPTDVLAGWCLGIAVIMFAIEIIERITGKNKKI</sequence>
<dbReference type="CDD" id="cd03392">
    <property type="entry name" value="PAP2_like_2"/>
    <property type="match status" value="1"/>
</dbReference>
<feature type="transmembrane region" description="Helical" evidence="1">
    <location>
        <begin position="189"/>
        <end position="207"/>
    </location>
</feature>
<keyword evidence="1" id="KW-0472">Membrane</keyword>
<keyword evidence="1" id="KW-0812">Transmembrane</keyword>
<protein>
    <submittedName>
        <fullName evidence="3">Phosphatase PAP2 family protein</fullName>
    </submittedName>
</protein>
<evidence type="ECO:0000313" key="4">
    <source>
        <dbReference type="Proteomes" id="UP000610862"/>
    </source>
</evidence>
<dbReference type="InterPro" id="IPR000326">
    <property type="entry name" value="PAP2/HPO"/>
</dbReference>
<dbReference type="EMBL" id="JACRTA010000001">
    <property type="protein sequence ID" value="MBC8567917.1"/>
    <property type="molecule type" value="Genomic_DNA"/>
</dbReference>
<accession>A0A926I9D6</accession>
<dbReference type="PANTHER" id="PTHR14969:SF13">
    <property type="entry name" value="AT30094P"/>
    <property type="match status" value="1"/>
</dbReference>
<dbReference type="SUPFAM" id="SSF48317">
    <property type="entry name" value="Acid phosphatase/Vanadium-dependent haloperoxidase"/>
    <property type="match status" value="1"/>
</dbReference>
<keyword evidence="1" id="KW-1133">Transmembrane helix</keyword>
<dbReference type="RefSeq" id="WP_187525029.1">
    <property type="nucleotide sequence ID" value="NZ_JACRTA010000001.1"/>
</dbReference>
<organism evidence="3 4">
    <name type="scientific">Lentihominibacter hominis</name>
    <dbReference type="NCBI Taxonomy" id="2763645"/>
    <lineage>
        <taxon>Bacteria</taxon>
        <taxon>Bacillati</taxon>
        <taxon>Bacillota</taxon>
        <taxon>Clostridia</taxon>
        <taxon>Peptostreptococcales</taxon>
        <taxon>Anaerovoracaceae</taxon>
        <taxon>Lentihominibacter</taxon>
    </lineage>
</organism>
<reference evidence="3" key="1">
    <citation type="submission" date="2020-08" db="EMBL/GenBank/DDBJ databases">
        <title>Genome public.</title>
        <authorList>
            <person name="Liu C."/>
            <person name="Sun Q."/>
        </authorList>
    </citation>
    <scope>NUCLEOTIDE SEQUENCE</scope>
    <source>
        <strain evidence="3">NSJ-24</strain>
    </source>
</reference>
<dbReference type="SMART" id="SM00014">
    <property type="entry name" value="acidPPc"/>
    <property type="match status" value="1"/>
</dbReference>
<evidence type="ECO:0000259" key="2">
    <source>
        <dbReference type="SMART" id="SM00014"/>
    </source>
</evidence>
<feature type="domain" description="Phosphatidic acid phosphatase type 2/haloperoxidase" evidence="2">
    <location>
        <begin position="91"/>
        <end position="204"/>
    </location>
</feature>
<feature type="transmembrane region" description="Helical" evidence="1">
    <location>
        <begin position="56"/>
        <end position="83"/>
    </location>
</feature>
<feature type="transmembrane region" description="Helical" evidence="1">
    <location>
        <begin position="128"/>
        <end position="150"/>
    </location>
</feature>
<dbReference type="InterPro" id="IPR036938">
    <property type="entry name" value="PAP2/HPO_sf"/>
</dbReference>
<dbReference type="PANTHER" id="PTHR14969">
    <property type="entry name" value="SPHINGOSINE-1-PHOSPHATE PHOSPHOHYDROLASE"/>
    <property type="match status" value="1"/>
</dbReference>
<feature type="transmembrane region" description="Helical" evidence="1">
    <location>
        <begin position="90"/>
        <end position="108"/>
    </location>
</feature>
<name>A0A926I9D6_9FIRM</name>
<dbReference type="AlphaFoldDB" id="A0A926I9D6"/>
<dbReference type="Pfam" id="PF01569">
    <property type="entry name" value="PAP2"/>
    <property type="match status" value="1"/>
</dbReference>
<dbReference type="Gene3D" id="1.20.144.10">
    <property type="entry name" value="Phosphatidic acid phosphatase type 2/haloperoxidase"/>
    <property type="match status" value="2"/>
</dbReference>
<dbReference type="Proteomes" id="UP000610862">
    <property type="component" value="Unassembled WGS sequence"/>
</dbReference>
<evidence type="ECO:0000313" key="3">
    <source>
        <dbReference type="EMBL" id="MBC8567917.1"/>
    </source>
</evidence>
<keyword evidence="4" id="KW-1185">Reference proteome</keyword>
<gene>
    <name evidence="3" type="ORF">H8692_03940</name>
</gene>
<feature type="transmembrane region" description="Helical" evidence="1">
    <location>
        <begin position="162"/>
        <end position="183"/>
    </location>
</feature>
<proteinExistence type="predicted"/>
<evidence type="ECO:0000256" key="1">
    <source>
        <dbReference type="SAM" id="Phobius"/>
    </source>
</evidence>
<comment type="caution">
    <text evidence="3">The sequence shown here is derived from an EMBL/GenBank/DDBJ whole genome shotgun (WGS) entry which is preliminary data.</text>
</comment>
<feature type="transmembrane region" description="Helical" evidence="1">
    <location>
        <begin position="16"/>
        <end position="36"/>
    </location>
</feature>